<organism evidence="2 3">
    <name type="scientific">Tremella mesenterica</name>
    <name type="common">Jelly fungus</name>
    <dbReference type="NCBI Taxonomy" id="5217"/>
    <lineage>
        <taxon>Eukaryota</taxon>
        <taxon>Fungi</taxon>
        <taxon>Dikarya</taxon>
        <taxon>Basidiomycota</taxon>
        <taxon>Agaricomycotina</taxon>
        <taxon>Tremellomycetes</taxon>
        <taxon>Tremellales</taxon>
        <taxon>Tremellaceae</taxon>
        <taxon>Tremella</taxon>
    </lineage>
</organism>
<sequence length="166" mass="18001">MPSQDFHDIPNSPSDVSPDVPSGTPRIHDDELRALTLIHDGDPNGNSTRSLDDSESQPRSFIDSREEQEASREAQPLSSNVDNPTEVSLGGTGRSECPSAVPLLRRLQSSTATKPPKPTVFDRLKEFMGQVCCSSLKSNSDSHTDQQSGVEEGGSYTERMQGTSLE</sequence>
<feature type="compositionally biased region" description="Polar residues" evidence="1">
    <location>
        <begin position="135"/>
        <end position="149"/>
    </location>
</feature>
<feature type="region of interest" description="Disordered" evidence="1">
    <location>
        <begin position="135"/>
        <end position="166"/>
    </location>
</feature>
<feature type="compositionally biased region" description="Polar residues" evidence="1">
    <location>
        <begin position="76"/>
        <end position="86"/>
    </location>
</feature>
<reference evidence="2 3" key="1">
    <citation type="submission" date="2016-06" db="EMBL/GenBank/DDBJ databases">
        <title>Evolution of pathogenesis and genome organization in the Tremellales.</title>
        <authorList>
            <person name="Cuomo C."/>
            <person name="Litvintseva A."/>
            <person name="Heitman J."/>
            <person name="Chen Y."/>
            <person name="Sun S."/>
            <person name="Springer D."/>
            <person name="Dromer F."/>
            <person name="Young S."/>
            <person name="Zeng Q."/>
            <person name="Chapman S."/>
            <person name="Gujja S."/>
            <person name="Saif S."/>
            <person name="Birren B."/>
        </authorList>
    </citation>
    <scope>NUCLEOTIDE SEQUENCE [LARGE SCALE GENOMIC DNA]</scope>
    <source>
        <strain evidence="2 3">ATCC 28783</strain>
    </source>
</reference>
<evidence type="ECO:0000313" key="2">
    <source>
        <dbReference type="EMBL" id="RXK41452.1"/>
    </source>
</evidence>
<comment type="caution">
    <text evidence="2">The sequence shown here is derived from an EMBL/GenBank/DDBJ whole genome shotgun (WGS) entry which is preliminary data.</text>
</comment>
<feature type="compositionally biased region" description="Low complexity" evidence="1">
    <location>
        <begin position="10"/>
        <end position="22"/>
    </location>
</feature>
<keyword evidence="3" id="KW-1185">Reference proteome</keyword>
<dbReference type="AlphaFoldDB" id="A0A4Q1BU12"/>
<dbReference type="EMBL" id="SDIL01000009">
    <property type="protein sequence ID" value="RXK41452.1"/>
    <property type="molecule type" value="Genomic_DNA"/>
</dbReference>
<proteinExistence type="predicted"/>
<dbReference type="Proteomes" id="UP000289152">
    <property type="component" value="Unassembled WGS sequence"/>
</dbReference>
<evidence type="ECO:0000313" key="3">
    <source>
        <dbReference type="Proteomes" id="UP000289152"/>
    </source>
</evidence>
<protein>
    <submittedName>
        <fullName evidence="2">Uncharacterized protein</fullName>
    </submittedName>
</protein>
<dbReference type="VEuPathDB" id="FungiDB:TREMEDRAFT_62850"/>
<name>A0A4Q1BU12_TREME</name>
<feature type="compositionally biased region" description="Basic and acidic residues" evidence="1">
    <location>
        <begin position="62"/>
        <end position="72"/>
    </location>
</feature>
<gene>
    <name evidence="2" type="ORF">M231_01358</name>
</gene>
<dbReference type="InParanoid" id="A0A4Q1BU12"/>
<accession>A0A4Q1BU12</accession>
<feature type="region of interest" description="Disordered" evidence="1">
    <location>
        <begin position="1"/>
        <end position="100"/>
    </location>
</feature>
<evidence type="ECO:0000256" key="1">
    <source>
        <dbReference type="SAM" id="MobiDB-lite"/>
    </source>
</evidence>